<dbReference type="PANTHER" id="PTHR45625">
    <property type="entry name" value="PEPTIDYL-PROLYL CIS-TRANS ISOMERASE-RELATED"/>
    <property type="match status" value="1"/>
</dbReference>
<protein>
    <submittedName>
        <fullName evidence="4">Unannotated protein</fullName>
    </submittedName>
</protein>
<dbReference type="PANTHER" id="PTHR45625:SF3">
    <property type="entry name" value="PEPTIDYL-PROLYL CIS-TRANS ISOMERASE B-RELATED"/>
    <property type="match status" value="1"/>
</dbReference>
<keyword evidence="2" id="KW-0812">Transmembrane</keyword>
<feature type="domain" description="PPIase cyclophilin-type" evidence="3">
    <location>
        <begin position="132"/>
        <end position="278"/>
    </location>
</feature>
<keyword evidence="2" id="KW-1133">Transmembrane helix</keyword>
<dbReference type="Gene3D" id="2.40.100.10">
    <property type="entry name" value="Cyclophilin-like"/>
    <property type="match status" value="1"/>
</dbReference>
<dbReference type="SUPFAM" id="SSF50891">
    <property type="entry name" value="Cyclophilin-like"/>
    <property type="match status" value="1"/>
</dbReference>
<evidence type="ECO:0000256" key="1">
    <source>
        <dbReference type="SAM" id="MobiDB-lite"/>
    </source>
</evidence>
<feature type="compositionally biased region" description="Basic residues" evidence="1">
    <location>
        <begin position="1"/>
        <end position="13"/>
    </location>
</feature>
<feature type="region of interest" description="Disordered" evidence="1">
    <location>
        <begin position="1"/>
        <end position="23"/>
    </location>
</feature>
<dbReference type="EMBL" id="CAFAAB010000091">
    <property type="protein sequence ID" value="CAB4786533.1"/>
    <property type="molecule type" value="Genomic_DNA"/>
</dbReference>
<evidence type="ECO:0000259" key="3">
    <source>
        <dbReference type="PROSITE" id="PS50072"/>
    </source>
</evidence>
<evidence type="ECO:0000256" key="2">
    <source>
        <dbReference type="SAM" id="Phobius"/>
    </source>
</evidence>
<gene>
    <name evidence="4" type="ORF">UFOPK2958_00861</name>
</gene>
<keyword evidence="2" id="KW-0472">Membrane</keyword>
<dbReference type="PROSITE" id="PS50072">
    <property type="entry name" value="CSA_PPIASE_2"/>
    <property type="match status" value="1"/>
</dbReference>
<dbReference type="InterPro" id="IPR044666">
    <property type="entry name" value="Cyclophilin_A-like"/>
</dbReference>
<evidence type="ECO:0000313" key="4">
    <source>
        <dbReference type="EMBL" id="CAB4786533.1"/>
    </source>
</evidence>
<dbReference type="CDD" id="cd00317">
    <property type="entry name" value="cyclophilin"/>
    <property type="match status" value="1"/>
</dbReference>
<organism evidence="4">
    <name type="scientific">freshwater metagenome</name>
    <dbReference type="NCBI Taxonomy" id="449393"/>
    <lineage>
        <taxon>unclassified sequences</taxon>
        <taxon>metagenomes</taxon>
        <taxon>ecological metagenomes</taxon>
    </lineage>
</organism>
<name>A0A6J6WTJ2_9ZZZZ</name>
<dbReference type="Pfam" id="PF00160">
    <property type="entry name" value="Pro_isomerase"/>
    <property type="match status" value="1"/>
</dbReference>
<dbReference type="PRINTS" id="PR00153">
    <property type="entry name" value="CSAPPISMRASE"/>
</dbReference>
<dbReference type="InterPro" id="IPR002130">
    <property type="entry name" value="Cyclophilin-type_PPIase_dom"/>
</dbReference>
<dbReference type="GO" id="GO:0003755">
    <property type="term" value="F:peptidyl-prolyl cis-trans isomerase activity"/>
    <property type="evidence" value="ECO:0007669"/>
    <property type="project" value="InterPro"/>
</dbReference>
<proteinExistence type="predicted"/>
<reference evidence="4" key="1">
    <citation type="submission" date="2020-05" db="EMBL/GenBank/DDBJ databases">
        <authorList>
            <person name="Chiriac C."/>
            <person name="Salcher M."/>
            <person name="Ghai R."/>
            <person name="Kavagutti S V."/>
        </authorList>
    </citation>
    <scope>NUCLEOTIDE SEQUENCE</scope>
</reference>
<sequence>MPNAKRARHKEARRQKIEQERRQAKRQRLMRRIGVSVAVAVAVVGSLLLIKSNLSTPLVTTSTVATSSTTSTTTAVSTTTTPMAVGQTQADALARQAGCPSSTSTRANNLQWSKAPAMTISTSKKYYADVVTTAGNFTIALDPINAPKTTNNFVFLAKQNFFHCIIFHRAIPGFMVQTGDPTGTGSGGPGYSFADELPAGPYPLYSVAMANAGPNTNGSQFFIVTGASGQSLPNSYSRFGQVTTGQETLVRLDAAGNADPSSNGVPPLVTHRILSVTIHN</sequence>
<dbReference type="AlphaFoldDB" id="A0A6J6WTJ2"/>
<dbReference type="InterPro" id="IPR029000">
    <property type="entry name" value="Cyclophilin-like_dom_sf"/>
</dbReference>
<feature type="transmembrane region" description="Helical" evidence="2">
    <location>
        <begin position="29"/>
        <end position="50"/>
    </location>
</feature>
<accession>A0A6J6WTJ2</accession>